<evidence type="ECO:0000313" key="1">
    <source>
        <dbReference type="EMBL" id="ETO31742.1"/>
    </source>
</evidence>
<dbReference type="AlphaFoldDB" id="X6P2F3"/>
<accession>X6P2F3</accession>
<evidence type="ECO:0000313" key="2">
    <source>
        <dbReference type="Proteomes" id="UP000023152"/>
    </source>
</evidence>
<keyword evidence="2" id="KW-1185">Reference proteome</keyword>
<gene>
    <name evidence="1" type="ORF">RFI_05376</name>
</gene>
<dbReference type="OrthoDB" id="5949092at2759"/>
<evidence type="ECO:0008006" key="3">
    <source>
        <dbReference type="Google" id="ProtNLM"/>
    </source>
</evidence>
<dbReference type="EMBL" id="ASPP01004736">
    <property type="protein sequence ID" value="ETO31742.1"/>
    <property type="molecule type" value="Genomic_DNA"/>
</dbReference>
<comment type="caution">
    <text evidence="1">The sequence shown here is derived from an EMBL/GenBank/DDBJ whole genome shotgun (WGS) entry which is preliminary data.</text>
</comment>
<reference evidence="1 2" key="1">
    <citation type="journal article" date="2013" name="Curr. Biol.">
        <title>The Genome of the Foraminiferan Reticulomyxa filosa.</title>
        <authorList>
            <person name="Glockner G."/>
            <person name="Hulsmann N."/>
            <person name="Schleicher M."/>
            <person name="Noegel A.A."/>
            <person name="Eichinger L."/>
            <person name="Gallinger C."/>
            <person name="Pawlowski J."/>
            <person name="Sierra R."/>
            <person name="Euteneuer U."/>
            <person name="Pillet L."/>
            <person name="Moustafa A."/>
            <person name="Platzer M."/>
            <person name="Groth M."/>
            <person name="Szafranski K."/>
            <person name="Schliwa M."/>
        </authorList>
    </citation>
    <scope>NUCLEOTIDE SEQUENCE [LARGE SCALE GENOMIC DNA]</scope>
</reference>
<organism evidence="1 2">
    <name type="scientific">Reticulomyxa filosa</name>
    <dbReference type="NCBI Taxonomy" id="46433"/>
    <lineage>
        <taxon>Eukaryota</taxon>
        <taxon>Sar</taxon>
        <taxon>Rhizaria</taxon>
        <taxon>Retaria</taxon>
        <taxon>Foraminifera</taxon>
        <taxon>Monothalamids</taxon>
        <taxon>Reticulomyxidae</taxon>
        <taxon>Reticulomyxa</taxon>
    </lineage>
</organism>
<sequence>MGWDGTNGNQPRELTIIQNFVHELGIWEKQSSFYFQAKSCQNYIANNIFFNGPRAGINFNDGFGGGSHIYKNLLFNTCRESGDHGIWDRQVYVTNVRYGTPSVIKAYDEISYNFMIANYNSQEAVDNDDGSCYYYTHHNFLVYSGNGMKSDSVDMTTDMTYVGEGFSISDQLAGHNDVFYNNTLVLTSNAQNYGSFDCTSSQPTWPMLGNNVISTPSGNASLTGLCNLPLKEFQNKYAIDLGSVVQSLPSDQELLNQATNMIFQ</sequence>
<proteinExistence type="predicted"/>
<name>X6P2F3_RETFI</name>
<dbReference type="Proteomes" id="UP000023152">
    <property type="component" value="Unassembled WGS sequence"/>
</dbReference>
<protein>
    <recommendedName>
        <fullName evidence="3">Right handed beta helix domain-containing protein</fullName>
    </recommendedName>
</protein>